<name>A0A3E2WJT9_9FIRM</name>
<dbReference type="InterPro" id="IPR008928">
    <property type="entry name" value="6-hairpin_glycosidase_sf"/>
</dbReference>
<dbReference type="Gene3D" id="2.60.120.260">
    <property type="entry name" value="Galactose-binding domain-like"/>
    <property type="match status" value="2"/>
</dbReference>
<dbReference type="EC" id="3.2.1.40" evidence="2"/>
<accession>A0A3E2WJT9</accession>
<dbReference type="Gene3D" id="2.60.420.10">
    <property type="entry name" value="Maltose phosphorylase, domain 3"/>
    <property type="match status" value="1"/>
</dbReference>
<dbReference type="Pfam" id="PF08531">
    <property type="entry name" value="Bac_rhamnosid_N"/>
    <property type="match status" value="1"/>
</dbReference>
<dbReference type="PIRSF" id="PIRSF010631">
    <property type="entry name" value="A-rhamnsds"/>
    <property type="match status" value="1"/>
</dbReference>
<gene>
    <name evidence="8" type="ORF">DWX41_18865</name>
</gene>
<dbReference type="Pfam" id="PF17389">
    <property type="entry name" value="Bac_rhamnosid6H"/>
    <property type="match status" value="1"/>
</dbReference>
<dbReference type="InterPro" id="IPR016007">
    <property type="entry name" value="Alpha_rhamnosid"/>
</dbReference>
<evidence type="ECO:0000256" key="2">
    <source>
        <dbReference type="ARBA" id="ARBA00012652"/>
    </source>
</evidence>
<dbReference type="InterPro" id="IPR012341">
    <property type="entry name" value="6hp_glycosidase-like_sf"/>
</dbReference>
<dbReference type="Pfam" id="PF17390">
    <property type="entry name" value="Bac_rhamnosid_C"/>
    <property type="match status" value="1"/>
</dbReference>
<dbReference type="GO" id="GO:0030596">
    <property type="term" value="F:alpha-L-rhamnosidase activity"/>
    <property type="evidence" value="ECO:0007669"/>
    <property type="project" value="UniProtKB-EC"/>
</dbReference>
<evidence type="ECO:0000259" key="5">
    <source>
        <dbReference type="Pfam" id="PF08531"/>
    </source>
</evidence>
<proteinExistence type="predicted"/>
<dbReference type="InterPro" id="IPR013783">
    <property type="entry name" value="Ig-like_fold"/>
</dbReference>
<dbReference type="SUPFAM" id="SSF48208">
    <property type="entry name" value="Six-hairpin glycosidases"/>
    <property type="match status" value="1"/>
</dbReference>
<comment type="caution">
    <text evidence="8">The sequence shown here is derived from an EMBL/GenBank/DDBJ whole genome shotgun (WGS) entry which is preliminary data.</text>
</comment>
<dbReference type="Gene3D" id="2.60.40.10">
    <property type="entry name" value="Immunoglobulins"/>
    <property type="match status" value="1"/>
</dbReference>
<feature type="domain" description="Alpha-L-rhamnosidase six-hairpin glycosidase" evidence="6">
    <location>
        <begin position="424"/>
        <end position="775"/>
    </location>
</feature>
<feature type="domain" description="Bacterial alpha-L-rhamnosidase N-terminal" evidence="5">
    <location>
        <begin position="141"/>
        <end position="303"/>
    </location>
</feature>
<dbReference type="InterPro" id="IPR036116">
    <property type="entry name" value="FN3_sf"/>
</dbReference>
<keyword evidence="3" id="KW-0378">Hydrolase</keyword>
<dbReference type="PANTHER" id="PTHR33307:SF6">
    <property type="entry name" value="ALPHA-RHAMNOSIDASE (EUROFUNG)-RELATED"/>
    <property type="match status" value="1"/>
</dbReference>
<feature type="domain" description="Alpha-L-rhamnosidase concanavalin-like" evidence="4">
    <location>
        <begin position="319"/>
        <end position="419"/>
    </location>
</feature>
<dbReference type="InterPro" id="IPR035396">
    <property type="entry name" value="Bac_rhamnosid6H"/>
</dbReference>
<dbReference type="EMBL" id="QVIA01000026">
    <property type="protein sequence ID" value="RGC26857.1"/>
    <property type="molecule type" value="Genomic_DNA"/>
</dbReference>
<dbReference type="InterPro" id="IPR035398">
    <property type="entry name" value="Bac_rhamnosid_C"/>
</dbReference>
<evidence type="ECO:0000313" key="9">
    <source>
        <dbReference type="Proteomes" id="UP000261111"/>
    </source>
</evidence>
<evidence type="ECO:0000256" key="3">
    <source>
        <dbReference type="ARBA" id="ARBA00022801"/>
    </source>
</evidence>
<evidence type="ECO:0000259" key="7">
    <source>
        <dbReference type="Pfam" id="PF17390"/>
    </source>
</evidence>
<dbReference type="GeneID" id="93333260"/>
<organism evidence="8 9">
    <name type="scientific">Hungatella hathewayi</name>
    <dbReference type="NCBI Taxonomy" id="154046"/>
    <lineage>
        <taxon>Bacteria</taxon>
        <taxon>Bacillati</taxon>
        <taxon>Bacillota</taxon>
        <taxon>Clostridia</taxon>
        <taxon>Lachnospirales</taxon>
        <taxon>Lachnospiraceae</taxon>
        <taxon>Hungatella</taxon>
    </lineage>
</organism>
<dbReference type="Gene3D" id="1.50.10.10">
    <property type="match status" value="1"/>
</dbReference>
<evidence type="ECO:0000259" key="6">
    <source>
        <dbReference type="Pfam" id="PF17389"/>
    </source>
</evidence>
<sequence length="879" mass="100163">MIWLKKLTMDYVNNLEGTTHMPQLGWVIESDKRDVRQEAYRLQIAEEDQFRNCLYDSGTVYSSESQHHVPELALESLKKYYVRVRVRTEHGEISTWSEPASFLTGLVENEWEAKFISADSEEDARNSKGTYVRKEFTIQGKIRQAYLCSTALGLYEVYLNGRRVGKDQLAPGFTSYRKHLVYQTYDVSGMLEEGENAIGAMLGAGWYKGKMGFIERYNIYGSRSAFLGQLMIQYEDGTVQMVVTDDSWKGKDSPVIFAEIYDGEIYDASKEVEGWNKPGLKENGWKRTEEIPFDMEVLTAQPSARTAEIEALPATRVFRTPQGDMVVDFGQNLTGWICVTAAGKKGDMIELNCFEVLDKDGNVYTDNLDGAKQQIRYIFAEDKTVAYHPRFTFQGFQYAKITSYPGNPETENFTAYAVHSDMEMTGKFTCSNQDINQLQHNILWGMKGNFIDIPTDCPQRDERLGWTGDAQIFCRTASYLMNTYHFYKKWLRDVEADQTAEGGIPHVIPDIISGYEESNWLLSQGTHSAAAWADVAVIMPWVLYQTFGDTEILKIQYDSMKKWIGFMRAHAVDYIWNYKLQFGDWVALDAEEGSYFGATPNDLTCTAYFAYTTGLFVKICGVLGKTKEKEEYQKLYNKIVRKYQKTFFLPDGTMTVQTQTAHIVSLYFGLVPEEYKQAVAAGLIKLLEKENGHLVTGFVGTPYFCHALSENGYIKEDYDLLLKDDFPSWLYQVRMGATTIWEHWDGIKPDGSMWSPNMNSFNHYAYGAVGEWLYRVCTGIEIDESNPGYRHTIFQPHPGGGFTYAEGVYESIYGTVRSKWSVDGDSVTLEVEIPVNTTGTIMIEAARKIQEADGLDFQEINGRMQAQAGSGEYRIVYRI</sequence>
<dbReference type="InterPro" id="IPR013737">
    <property type="entry name" value="Bac_rhamnosid_N"/>
</dbReference>
<dbReference type="Pfam" id="PF25788">
    <property type="entry name" value="Ig_Rha78A_N"/>
    <property type="match status" value="1"/>
</dbReference>
<dbReference type="InterPro" id="IPR008902">
    <property type="entry name" value="Rhamnosid_concanavalin"/>
</dbReference>
<dbReference type="AlphaFoldDB" id="A0A3E2WJT9"/>
<dbReference type="RefSeq" id="WP_117441203.1">
    <property type="nucleotide sequence ID" value="NZ_QVIA01000026.1"/>
</dbReference>
<evidence type="ECO:0000259" key="4">
    <source>
        <dbReference type="Pfam" id="PF05592"/>
    </source>
</evidence>
<evidence type="ECO:0000256" key="1">
    <source>
        <dbReference type="ARBA" id="ARBA00001445"/>
    </source>
</evidence>
<feature type="domain" description="Alpha-L-rhamnosidase C-terminal" evidence="7">
    <location>
        <begin position="781"/>
        <end position="848"/>
    </location>
</feature>
<protein>
    <recommendedName>
        <fullName evidence="2">alpha-L-rhamnosidase</fullName>
        <ecNumber evidence="2">3.2.1.40</ecNumber>
    </recommendedName>
</protein>
<evidence type="ECO:0000313" key="8">
    <source>
        <dbReference type="EMBL" id="RGC26857.1"/>
    </source>
</evidence>
<dbReference type="GO" id="GO:0005975">
    <property type="term" value="P:carbohydrate metabolic process"/>
    <property type="evidence" value="ECO:0007669"/>
    <property type="project" value="InterPro"/>
</dbReference>
<dbReference type="PANTHER" id="PTHR33307">
    <property type="entry name" value="ALPHA-RHAMNOSIDASE (EUROFUNG)"/>
    <property type="match status" value="1"/>
</dbReference>
<comment type="catalytic activity">
    <reaction evidence="1">
        <text>Hydrolysis of terminal non-reducing alpha-L-rhamnose residues in alpha-L-rhamnosides.</text>
        <dbReference type="EC" id="3.2.1.40"/>
    </reaction>
</comment>
<dbReference type="SUPFAM" id="SSF49265">
    <property type="entry name" value="Fibronectin type III"/>
    <property type="match status" value="1"/>
</dbReference>
<reference evidence="8 9" key="1">
    <citation type="submission" date="2018-08" db="EMBL/GenBank/DDBJ databases">
        <title>A genome reference for cultivated species of the human gut microbiota.</title>
        <authorList>
            <person name="Zou Y."/>
            <person name="Xue W."/>
            <person name="Luo G."/>
        </authorList>
    </citation>
    <scope>NUCLEOTIDE SEQUENCE [LARGE SCALE GENOMIC DNA]</scope>
    <source>
        <strain evidence="8 9">AF19-21</strain>
    </source>
</reference>
<dbReference type="Pfam" id="PF05592">
    <property type="entry name" value="Bac_rhamnosid"/>
    <property type="match status" value="1"/>
</dbReference>
<dbReference type="Proteomes" id="UP000261111">
    <property type="component" value="Unassembled WGS sequence"/>
</dbReference>